<keyword evidence="1" id="KW-0067">ATP-binding</keyword>
<protein>
    <recommendedName>
        <fullName evidence="2">ATP-grasp domain-containing protein</fullName>
    </recommendedName>
</protein>
<evidence type="ECO:0000259" key="2">
    <source>
        <dbReference type="PROSITE" id="PS50975"/>
    </source>
</evidence>
<reference evidence="3 4" key="1">
    <citation type="submission" date="2024-04" db="EMBL/GenBank/DDBJ databases">
        <title>Arthrobacter sp. from Plains bison fecal sample.</title>
        <authorList>
            <person name="Ruzzini A."/>
        </authorList>
    </citation>
    <scope>NUCLEOTIDE SEQUENCE [LARGE SCALE GENOMIC DNA]</scope>
    <source>
        <strain evidence="3 4">EINP1</strain>
    </source>
</reference>
<evidence type="ECO:0000313" key="4">
    <source>
        <dbReference type="Proteomes" id="UP001448858"/>
    </source>
</evidence>
<dbReference type="Pfam" id="PF08443">
    <property type="entry name" value="RimK"/>
    <property type="match status" value="1"/>
</dbReference>
<gene>
    <name evidence="3" type="ORF">AAE021_03495</name>
</gene>
<dbReference type="RefSeq" id="WP_342024268.1">
    <property type="nucleotide sequence ID" value="NZ_CP151657.1"/>
</dbReference>
<keyword evidence="1" id="KW-0547">Nucleotide-binding</keyword>
<accession>A0ABZ2ZXS3</accession>
<dbReference type="Gene3D" id="3.30.470.20">
    <property type="entry name" value="ATP-grasp fold, B domain"/>
    <property type="match status" value="1"/>
</dbReference>
<evidence type="ECO:0000313" key="3">
    <source>
        <dbReference type="EMBL" id="WZP16662.1"/>
    </source>
</evidence>
<dbReference type="EMBL" id="CP151657">
    <property type="protein sequence ID" value="WZP16662.1"/>
    <property type="molecule type" value="Genomic_DNA"/>
</dbReference>
<dbReference type="InterPro" id="IPR011761">
    <property type="entry name" value="ATP-grasp"/>
</dbReference>
<dbReference type="PANTHER" id="PTHR21621:SF0">
    <property type="entry name" value="BETA-CITRYLGLUTAMATE SYNTHASE B-RELATED"/>
    <property type="match status" value="1"/>
</dbReference>
<dbReference type="PROSITE" id="PS50975">
    <property type="entry name" value="ATP_GRASP"/>
    <property type="match status" value="1"/>
</dbReference>
<dbReference type="InterPro" id="IPR013651">
    <property type="entry name" value="ATP-grasp_RimK-type"/>
</dbReference>
<name>A0ABZ2ZXS3_9MICC</name>
<dbReference type="PANTHER" id="PTHR21621">
    <property type="entry name" value="RIBOSOMAL PROTEIN S6 MODIFICATION PROTEIN"/>
    <property type="match status" value="1"/>
</dbReference>
<dbReference type="SUPFAM" id="SSF56059">
    <property type="entry name" value="Glutathione synthetase ATP-binding domain-like"/>
    <property type="match status" value="1"/>
</dbReference>
<dbReference type="InterPro" id="IPR013815">
    <property type="entry name" value="ATP_grasp_subdomain_1"/>
</dbReference>
<keyword evidence="4" id="KW-1185">Reference proteome</keyword>
<evidence type="ECO:0000256" key="1">
    <source>
        <dbReference type="PROSITE-ProRule" id="PRU00409"/>
    </source>
</evidence>
<feature type="domain" description="ATP-grasp" evidence="2">
    <location>
        <begin position="84"/>
        <end position="341"/>
    </location>
</feature>
<organism evidence="3 4">
    <name type="scientific">Arthrobacter citreus</name>
    <dbReference type="NCBI Taxonomy" id="1670"/>
    <lineage>
        <taxon>Bacteria</taxon>
        <taxon>Bacillati</taxon>
        <taxon>Actinomycetota</taxon>
        <taxon>Actinomycetes</taxon>
        <taxon>Micrococcales</taxon>
        <taxon>Micrococcaceae</taxon>
        <taxon>Arthrobacter</taxon>
    </lineage>
</organism>
<proteinExistence type="predicted"/>
<dbReference type="Proteomes" id="UP001448858">
    <property type="component" value="Chromosome"/>
</dbReference>
<sequence>MTVAWPDHFPARLMGRSLGSSGLSSYAIALEAWRRGLEVTFTSKDLQVYTISDGQRSVEFNFSRPDSITRREDYTRLDRKSETLALLREEGIPAPRGYLLDPKETSDEILKTISDEIGFPIVLKPDTGSMGQGVLIGLMDWAELKAGYDHLVKDLKARRVILEKHHEGEDYRVLVVGERLVGAVRRIPAHVLGDGVSTIGELIEAKNLSRRRNPFLGSGLIKVDFEVTKCLEAQNLQLGDKPPRGAHVLLRRVANASAGGDVFDVTDELPDEIKTAAVQAVKKLPGILIAGVDVLYKTGQPATPDNYVVIEINSRPQIGVNMYPSSGRGRDAPLVIIDTLFPGIRRSSSPQIKSIRFNEKAVKSAILSGVASKVTLPVLAPHLYPYRSKFRYEAPGAAVDLGPFASRTLQKIARLSGVAGSISFTKNGDMELMVAAESRMAAQPLVRKVSQLCGLDPTDEDPWRGTVTAGFIVAR</sequence>
<dbReference type="Gene3D" id="3.30.1490.20">
    <property type="entry name" value="ATP-grasp fold, A domain"/>
    <property type="match status" value="1"/>
</dbReference>